<dbReference type="Gene3D" id="3.30.1780.10">
    <property type="entry name" value="ornithine cyclodeaminase, domain 1"/>
    <property type="match status" value="1"/>
</dbReference>
<dbReference type="GO" id="GO:0005737">
    <property type="term" value="C:cytoplasm"/>
    <property type="evidence" value="ECO:0007669"/>
    <property type="project" value="TreeGrafter"/>
</dbReference>
<dbReference type="SUPFAM" id="SSF51735">
    <property type="entry name" value="NAD(P)-binding Rossmann-fold domains"/>
    <property type="match status" value="1"/>
</dbReference>
<dbReference type="Pfam" id="PF02423">
    <property type="entry name" value="OCD_Mu_crystall"/>
    <property type="match status" value="1"/>
</dbReference>
<dbReference type="InterPro" id="IPR036291">
    <property type="entry name" value="NAD(P)-bd_dom_sf"/>
</dbReference>
<name>A0A0J7AYR5_COCIT</name>
<dbReference type="STRING" id="404692.A0A0J7AYR5"/>
<gene>
    <name evidence="1" type="ORF">CIRG_02289</name>
</gene>
<accession>A0A0J7AYR5</accession>
<dbReference type="Proteomes" id="UP000054565">
    <property type="component" value="Unassembled WGS sequence"/>
</dbReference>
<dbReference type="Gene3D" id="3.40.50.720">
    <property type="entry name" value="NAD(P)-binding Rossmann-like Domain"/>
    <property type="match status" value="1"/>
</dbReference>
<reference evidence="2" key="1">
    <citation type="journal article" date="2010" name="Genome Res.">
        <title>Population genomic sequencing of Coccidioides fungi reveals recent hybridization and transposon control.</title>
        <authorList>
            <person name="Neafsey D.E."/>
            <person name="Barker B.M."/>
            <person name="Sharpton T.J."/>
            <person name="Stajich J.E."/>
            <person name="Park D.J."/>
            <person name="Whiston E."/>
            <person name="Hung C.-Y."/>
            <person name="McMahan C."/>
            <person name="White J."/>
            <person name="Sykes S."/>
            <person name="Heiman D."/>
            <person name="Young S."/>
            <person name="Zeng Q."/>
            <person name="Abouelleil A."/>
            <person name="Aftuck L."/>
            <person name="Bessette D."/>
            <person name="Brown A."/>
            <person name="FitzGerald M."/>
            <person name="Lui A."/>
            <person name="Macdonald J.P."/>
            <person name="Priest M."/>
            <person name="Orbach M.J."/>
            <person name="Galgiani J.N."/>
            <person name="Kirkland T.N."/>
            <person name="Cole G.T."/>
            <person name="Birren B.W."/>
            <person name="Henn M.R."/>
            <person name="Taylor J.W."/>
            <person name="Rounsley S.D."/>
        </authorList>
    </citation>
    <scope>NUCLEOTIDE SEQUENCE [LARGE SCALE GENOMIC DNA]</scope>
    <source>
        <strain evidence="2">RMSCC 2394</strain>
    </source>
</reference>
<organism evidence="1 2">
    <name type="scientific">Coccidioides immitis RMSCC 2394</name>
    <dbReference type="NCBI Taxonomy" id="404692"/>
    <lineage>
        <taxon>Eukaryota</taxon>
        <taxon>Fungi</taxon>
        <taxon>Dikarya</taxon>
        <taxon>Ascomycota</taxon>
        <taxon>Pezizomycotina</taxon>
        <taxon>Eurotiomycetes</taxon>
        <taxon>Eurotiomycetidae</taxon>
        <taxon>Onygenales</taxon>
        <taxon>Onygenaceae</taxon>
        <taxon>Coccidioides</taxon>
    </lineage>
</organism>
<evidence type="ECO:0000313" key="2">
    <source>
        <dbReference type="Proteomes" id="UP000054565"/>
    </source>
</evidence>
<proteinExistence type="predicted"/>
<sequence>MLVLRESDIFPILKGLTRDQCQHLLQALWKALASYSGHRNGANGQKLIHQPIREQIVTSRNHATLFMPASDTNTTTGIKIVTLPGHGGPPKGAINICSPEGDLEGLLNAELITAFRTALASMIPFERFQLREGANILVFGAGKQAEWHIRLALLLAGEKITKITVVNRGARGAERLKSDLDADVRGIFPGMMISYIGRDSSTFAAEILGTLVSEADAIFCCTPSTEPLFSSSYLGEKPRFISLIGSYKPHMQEIDSTTLLSGRSTIIVDSKEACLHEAGELIKAQVSESQLVEIGELFENPHAASRLFDSGSNVVFKCVGMGIMDLVIGRELLALAKERQVGITIDDF</sequence>
<evidence type="ECO:0000313" key="1">
    <source>
        <dbReference type="EMBL" id="KMP02597.1"/>
    </source>
</evidence>
<dbReference type="EMBL" id="DS028094">
    <property type="protein sequence ID" value="KMP02597.1"/>
    <property type="molecule type" value="Genomic_DNA"/>
</dbReference>
<dbReference type="AlphaFoldDB" id="A0A0J7AYR5"/>
<dbReference type="InterPro" id="IPR003462">
    <property type="entry name" value="ODC_Mu_crystall"/>
</dbReference>
<dbReference type="PANTHER" id="PTHR13812">
    <property type="entry name" value="KETIMINE REDUCTASE MU-CRYSTALLIN"/>
    <property type="match status" value="1"/>
</dbReference>
<dbReference type="PANTHER" id="PTHR13812:SF23">
    <property type="entry name" value="PRNX PROTEIN"/>
    <property type="match status" value="1"/>
</dbReference>
<dbReference type="OrthoDB" id="41492at2759"/>
<protein>
    <submittedName>
        <fullName evidence="1">PrnX protein</fullName>
    </submittedName>
</protein>
<dbReference type="InterPro" id="IPR023401">
    <property type="entry name" value="ODC_N"/>
</dbReference>